<accession>A0ABN5DLV5</accession>
<dbReference type="Proteomes" id="UP000815698">
    <property type="component" value="Chromosome"/>
</dbReference>
<dbReference type="Pfam" id="PF01205">
    <property type="entry name" value="Impact_N"/>
    <property type="match status" value="1"/>
</dbReference>
<dbReference type="InterPro" id="IPR036956">
    <property type="entry name" value="Impact_N_sf"/>
</dbReference>
<dbReference type="InterPro" id="IPR020568">
    <property type="entry name" value="Ribosomal_Su5_D2-typ_SF"/>
</dbReference>
<comment type="similarity">
    <text evidence="1">Belongs to the IMPACT family.</text>
</comment>
<gene>
    <name evidence="3" type="ORF">COP05_02445</name>
</gene>
<reference evidence="3 4" key="1">
    <citation type="journal article" date="2016" name="Int. J. Syst. Evol. Microbiol.">
        <title>Dermabacter jinjuensis sp. nov., a novel species of the genus Dermabacter isolated from a clinical specimen.</title>
        <authorList>
            <person name="Park Y.K."/>
            <person name="Lee K.M."/>
            <person name="Lee W.K."/>
            <person name="Cho M.J."/>
            <person name="Lee H.S."/>
            <person name="Cho Y.G."/>
            <person name="Lee Y.C."/>
            <person name="Lee W.K."/>
            <person name="Seong W.K."/>
            <person name="Hwang K.J."/>
        </authorList>
    </citation>
    <scope>NUCLEOTIDE SEQUENCE [LARGE SCALE GENOMIC DNA]</scope>
    <source>
        <strain evidence="3 4">32T</strain>
    </source>
</reference>
<dbReference type="PANTHER" id="PTHR16301:SF20">
    <property type="entry name" value="IMPACT FAMILY MEMBER YIGZ"/>
    <property type="match status" value="1"/>
</dbReference>
<dbReference type="InterPro" id="IPR023582">
    <property type="entry name" value="Impact"/>
</dbReference>
<sequence>MDLSANSGPGKELPEPEPMRAISKCSGALMVSRIRAARRELRDRETMSTMREILDTMPEASERMLLLTAPIENELVITKSRFLAYLAPVETVEEADHLIRERRALHPNARHHCTALTLGTPVHLQRSNDDGEPSSTAGMPMAQALRGRHMTNILAVVTRYFGGIKLGAGGLVRAYGSAVTDALDAASAKKLVRERVVRQVTDLSVGYDLAGTFEASIRAWADSAEGVSIDGADYTAHGLTLRFIHHVDAASDLERAAAELSSGAVSVATVGYTYADVPAGF</sequence>
<dbReference type="EMBL" id="CP023482">
    <property type="protein sequence ID" value="ATH96075.1"/>
    <property type="molecule type" value="Genomic_DNA"/>
</dbReference>
<evidence type="ECO:0000313" key="4">
    <source>
        <dbReference type="Proteomes" id="UP000815698"/>
    </source>
</evidence>
<evidence type="ECO:0000313" key="3">
    <source>
        <dbReference type="EMBL" id="ATH96075.1"/>
    </source>
</evidence>
<organism evidence="3 4">
    <name type="scientific">Dermabacter jinjuensis</name>
    <dbReference type="NCBI Taxonomy" id="1667168"/>
    <lineage>
        <taxon>Bacteria</taxon>
        <taxon>Bacillati</taxon>
        <taxon>Actinomycetota</taxon>
        <taxon>Actinomycetes</taxon>
        <taxon>Micrococcales</taxon>
        <taxon>Dermabacteraceae</taxon>
        <taxon>Dermabacter</taxon>
    </lineage>
</organism>
<dbReference type="Gene3D" id="3.30.230.30">
    <property type="entry name" value="Impact, N-terminal domain"/>
    <property type="match status" value="1"/>
</dbReference>
<dbReference type="SUPFAM" id="SSF54211">
    <property type="entry name" value="Ribosomal protein S5 domain 2-like"/>
    <property type="match status" value="1"/>
</dbReference>
<dbReference type="PANTHER" id="PTHR16301">
    <property type="entry name" value="IMPACT-RELATED"/>
    <property type="match status" value="1"/>
</dbReference>
<name>A0ABN5DLV5_9MICO</name>
<keyword evidence="4" id="KW-1185">Reference proteome</keyword>
<feature type="domain" description="Impact N-terminal" evidence="2">
    <location>
        <begin position="79"/>
        <end position="183"/>
    </location>
</feature>
<proteinExistence type="inferred from homology"/>
<dbReference type="InterPro" id="IPR001498">
    <property type="entry name" value="Impact_N"/>
</dbReference>
<evidence type="ECO:0000256" key="1">
    <source>
        <dbReference type="ARBA" id="ARBA00007665"/>
    </source>
</evidence>
<protein>
    <submittedName>
        <fullName evidence="3">YigZ family protein</fullName>
    </submittedName>
</protein>
<evidence type="ECO:0000259" key="2">
    <source>
        <dbReference type="Pfam" id="PF01205"/>
    </source>
</evidence>